<dbReference type="Proteomes" id="UP000053372">
    <property type="component" value="Unassembled WGS sequence"/>
</dbReference>
<evidence type="ECO:0000313" key="3">
    <source>
        <dbReference type="Proteomes" id="UP000053372"/>
    </source>
</evidence>
<dbReference type="EMBL" id="LMTZ01000083">
    <property type="protein sequence ID" value="KST68003.1"/>
    <property type="molecule type" value="Genomic_DNA"/>
</dbReference>
<name>A0A0V7ZUL9_9CYAN</name>
<protein>
    <submittedName>
        <fullName evidence="2">Uncharacterized protein</fullName>
    </submittedName>
</protein>
<accession>A0A0V7ZUL9</accession>
<proteinExistence type="predicted"/>
<sequence>MTHFPFLVLQPLSALKPNPGLLPCNTGAVLIIEDSYFRREFLEGRTRRLVHLLYLALVLLSDKLHR</sequence>
<organism evidence="2 3">
    <name type="scientific">Mastigocoleus testarum BC008</name>
    <dbReference type="NCBI Taxonomy" id="371196"/>
    <lineage>
        <taxon>Bacteria</taxon>
        <taxon>Bacillati</taxon>
        <taxon>Cyanobacteriota</taxon>
        <taxon>Cyanophyceae</taxon>
        <taxon>Nostocales</taxon>
        <taxon>Hapalosiphonaceae</taxon>
        <taxon>Mastigocoleus</taxon>
    </lineage>
</organism>
<dbReference type="AlphaFoldDB" id="A0A0V7ZUL9"/>
<reference evidence="2 3" key="1">
    <citation type="journal article" date="2015" name="Genome Announc.">
        <title>Draft Genome of the Euendolithic (true boring) Cyanobacterium Mastigocoleus testarum strain BC008.</title>
        <authorList>
            <person name="Guida B.S."/>
            <person name="Garcia-Pichel F."/>
        </authorList>
    </citation>
    <scope>NUCLEOTIDE SEQUENCE [LARGE SCALE GENOMIC DNA]</scope>
    <source>
        <strain evidence="2 3">BC008</strain>
    </source>
</reference>
<keyword evidence="3" id="KW-1185">Reference proteome</keyword>
<evidence type="ECO:0000313" key="1">
    <source>
        <dbReference type="EMBL" id="KST68003.1"/>
    </source>
</evidence>
<evidence type="ECO:0000313" key="2">
    <source>
        <dbReference type="EMBL" id="KST68372.1"/>
    </source>
</evidence>
<comment type="caution">
    <text evidence="2">The sequence shown here is derived from an EMBL/GenBank/DDBJ whole genome shotgun (WGS) entry which is preliminary data.</text>
</comment>
<dbReference type="EMBL" id="LMTZ01000066">
    <property type="protein sequence ID" value="KST68372.1"/>
    <property type="molecule type" value="Genomic_DNA"/>
</dbReference>
<gene>
    <name evidence="1" type="ORF">BC008_31975</name>
    <name evidence="2" type="ORF">BC008_33150</name>
</gene>